<keyword evidence="3" id="KW-1185">Reference proteome</keyword>
<evidence type="ECO:0000256" key="1">
    <source>
        <dbReference type="SAM" id="MobiDB-lite"/>
    </source>
</evidence>
<comment type="caution">
    <text evidence="2">The sequence shown here is derived from an EMBL/GenBank/DDBJ whole genome shotgun (WGS) entry which is preliminary data.</text>
</comment>
<name>A0AAD7HEL5_9AGAR</name>
<protein>
    <submittedName>
        <fullName evidence="2">Uncharacterized protein</fullName>
    </submittedName>
</protein>
<feature type="compositionally biased region" description="Polar residues" evidence="1">
    <location>
        <begin position="208"/>
        <end position="222"/>
    </location>
</feature>
<organism evidence="2 3">
    <name type="scientific">Mycena metata</name>
    <dbReference type="NCBI Taxonomy" id="1033252"/>
    <lineage>
        <taxon>Eukaryota</taxon>
        <taxon>Fungi</taxon>
        <taxon>Dikarya</taxon>
        <taxon>Basidiomycota</taxon>
        <taxon>Agaricomycotina</taxon>
        <taxon>Agaricomycetes</taxon>
        <taxon>Agaricomycetidae</taxon>
        <taxon>Agaricales</taxon>
        <taxon>Marasmiineae</taxon>
        <taxon>Mycenaceae</taxon>
        <taxon>Mycena</taxon>
    </lineage>
</organism>
<dbReference type="Proteomes" id="UP001215598">
    <property type="component" value="Unassembled WGS sequence"/>
</dbReference>
<evidence type="ECO:0000313" key="3">
    <source>
        <dbReference type="Proteomes" id="UP001215598"/>
    </source>
</evidence>
<feature type="region of interest" description="Disordered" evidence="1">
    <location>
        <begin position="90"/>
        <end position="111"/>
    </location>
</feature>
<gene>
    <name evidence="2" type="ORF">B0H16DRAFT_1740060</name>
</gene>
<feature type="compositionally biased region" description="Low complexity" evidence="1">
    <location>
        <begin position="140"/>
        <end position="158"/>
    </location>
</feature>
<dbReference type="EMBL" id="JARKIB010000265">
    <property type="protein sequence ID" value="KAJ7718447.1"/>
    <property type="molecule type" value="Genomic_DNA"/>
</dbReference>
<sequence>MSVVAPAVPSTNNYAKSTPTVVWDKKNGLFAFALPPACEDHPSTRCLCWVGPFIHDAAKDYDGAKLSTRKLFKAYLLCMKGNANMEDVEDVASSHGSDGMDLDPPINDPVVPNSDLFGGSYKFVGNSNHFNDNDADPNQHSPSVSHRSSSSTVPASSTARDDTPLQVTRRAAPSPSMPKPASPAASPPQLAKSTPDPAESPHPAVPQSDKSQPSTNGVPSKTWQSRLPAIDEDAALDAMQTLIAAYKEQKGALHDAHLIMGDLQKEVDRLTVERRQLDIEINVLRIDAATHGARIAELMELGAQKDYTIAELQREVVEMQETDAALEEILRARKRPHV</sequence>
<proteinExistence type="predicted"/>
<reference evidence="2" key="1">
    <citation type="submission" date="2023-03" db="EMBL/GenBank/DDBJ databases">
        <title>Massive genome expansion in bonnet fungi (Mycena s.s.) driven by repeated elements and novel gene families across ecological guilds.</title>
        <authorList>
            <consortium name="Lawrence Berkeley National Laboratory"/>
            <person name="Harder C.B."/>
            <person name="Miyauchi S."/>
            <person name="Viragh M."/>
            <person name="Kuo A."/>
            <person name="Thoen E."/>
            <person name="Andreopoulos B."/>
            <person name="Lu D."/>
            <person name="Skrede I."/>
            <person name="Drula E."/>
            <person name="Henrissat B."/>
            <person name="Morin E."/>
            <person name="Kohler A."/>
            <person name="Barry K."/>
            <person name="LaButti K."/>
            <person name="Morin E."/>
            <person name="Salamov A."/>
            <person name="Lipzen A."/>
            <person name="Mereny Z."/>
            <person name="Hegedus B."/>
            <person name="Baldrian P."/>
            <person name="Stursova M."/>
            <person name="Weitz H."/>
            <person name="Taylor A."/>
            <person name="Grigoriev I.V."/>
            <person name="Nagy L.G."/>
            <person name="Martin F."/>
            <person name="Kauserud H."/>
        </authorList>
    </citation>
    <scope>NUCLEOTIDE SEQUENCE</scope>
    <source>
        <strain evidence="2">CBHHK182m</strain>
    </source>
</reference>
<accession>A0AAD7HEL5</accession>
<dbReference type="AlphaFoldDB" id="A0AAD7HEL5"/>
<evidence type="ECO:0000313" key="2">
    <source>
        <dbReference type="EMBL" id="KAJ7718447.1"/>
    </source>
</evidence>
<feature type="region of interest" description="Disordered" evidence="1">
    <location>
        <begin position="128"/>
        <end position="222"/>
    </location>
</feature>